<dbReference type="NCBIfam" id="TIGR00254">
    <property type="entry name" value="GGDEF"/>
    <property type="match status" value="1"/>
</dbReference>
<dbReference type="FunFam" id="3.30.70.270:FF:000001">
    <property type="entry name" value="Diguanylate cyclase domain protein"/>
    <property type="match status" value="1"/>
</dbReference>
<dbReference type="Gene3D" id="3.30.450.20">
    <property type="entry name" value="PAS domain"/>
    <property type="match status" value="3"/>
</dbReference>
<dbReference type="EMBL" id="SBIP01000004">
    <property type="protein sequence ID" value="RWX76027.1"/>
    <property type="molecule type" value="Genomic_DNA"/>
</dbReference>
<dbReference type="Proteomes" id="UP000287687">
    <property type="component" value="Unassembled WGS sequence"/>
</dbReference>
<dbReference type="GO" id="GO:0006355">
    <property type="term" value="P:regulation of DNA-templated transcription"/>
    <property type="evidence" value="ECO:0007669"/>
    <property type="project" value="InterPro"/>
</dbReference>
<organism evidence="12 13">
    <name type="scientific">Neorhizobium lilium</name>
    <dbReference type="NCBI Taxonomy" id="2503024"/>
    <lineage>
        <taxon>Bacteria</taxon>
        <taxon>Pseudomonadati</taxon>
        <taxon>Pseudomonadota</taxon>
        <taxon>Alphaproteobacteria</taxon>
        <taxon>Hyphomicrobiales</taxon>
        <taxon>Rhizobiaceae</taxon>
        <taxon>Rhizobium/Agrobacterium group</taxon>
        <taxon>Neorhizobium</taxon>
    </lineage>
</organism>
<keyword evidence="5 8" id="KW-1133">Transmembrane helix</keyword>
<dbReference type="PROSITE" id="PS50113">
    <property type="entry name" value="PAC"/>
    <property type="match status" value="1"/>
</dbReference>
<dbReference type="GO" id="GO:0005886">
    <property type="term" value="C:plasma membrane"/>
    <property type="evidence" value="ECO:0007669"/>
    <property type="project" value="UniProtKB-SubCell"/>
</dbReference>
<comment type="caution">
    <text evidence="12">The sequence shown here is derived from an EMBL/GenBank/DDBJ whole genome shotgun (WGS) entry which is preliminary data.</text>
</comment>
<dbReference type="GO" id="GO:1902201">
    <property type="term" value="P:negative regulation of bacterial-type flagellum-dependent cell motility"/>
    <property type="evidence" value="ECO:0007669"/>
    <property type="project" value="TreeGrafter"/>
</dbReference>
<evidence type="ECO:0000256" key="8">
    <source>
        <dbReference type="SAM" id="Phobius"/>
    </source>
</evidence>
<dbReference type="GO" id="GO:0052621">
    <property type="term" value="F:diguanylate cyclase activity"/>
    <property type="evidence" value="ECO:0007669"/>
    <property type="project" value="UniProtKB-EC"/>
</dbReference>
<evidence type="ECO:0000256" key="5">
    <source>
        <dbReference type="ARBA" id="ARBA00022989"/>
    </source>
</evidence>
<dbReference type="SUPFAM" id="SSF55785">
    <property type="entry name" value="PYP-like sensor domain (PAS domain)"/>
    <property type="match status" value="1"/>
</dbReference>
<dbReference type="CDD" id="cd01949">
    <property type="entry name" value="GGDEF"/>
    <property type="match status" value="1"/>
</dbReference>
<dbReference type="InterPro" id="IPR035965">
    <property type="entry name" value="PAS-like_dom_sf"/>
</dbReference>
<keyword evidence="13" id="KW-1185">Reference proteome</keyword>
<evidence type="ECO:0000256" key="1">
    <source>
        <dbReference type="ARBA" id="ARBA00004651"/>
    </source>
</evidence>
<dbReference type="Pfam" id="PF02743">
    <property type="entry name" value="dCache_1"/>
    <property type="match status" value="1"/>
</dbReference>
<dbReference type="SMART" id="SM00267">
    <property type="entry name" value="GGDEF"/>
    <property type="match status" value="1"/>
</dbReference>
<dbReference type="Pfam" id="PF00990">
    <property type="entry name" value="GGDEF"/>
    <property type="match status" value="1"/>
</dbReference>
<dbReference type="NCBIfam" id="TIGR00229">
    <property type="entry name" value="sensory_box"/>
    <property type="match status" value="1"/>
</dbReference>
<evidence type="ECO:0000256" key="3">
    <source>
        <dbReference type="ARBA" id="ARBA00022475"/>
    </source>
</evidence>
<gene>
    <name evidence="12" type="ORF">EPK99_20445</name>
</gene>
<feature type="domain" description="PAC" evidence="10">
    <location>
        <begin position="398"/>
        <end position="455"/>
    </location>
</feature>
<dbReference type="InterPro" id="IPR050469">
    <property type="entry name" value="Diguanylate_Cyclase"/>
</dbReference>
<dbReference type="OrthoDB" id="9812260at2"/>
<dbReference type="Gene3D" id="3.30.70.270">
    <property type="match status" value="1"/>
</dbReference>
<dbReference type="InterPro" id="IPR000700">
    <property type="entry name" value="PAS-assoc_C"/>
</dbReference>
<dbReference type="InterPro" id="IPR013767">
    <property type="entry name" value="PAS_fold"/>
</dbReference>
<dbReference type="SMART" id="SM00091">
    <property type="entry name" value="PAS"/>
    <property type="match status" value="1"/>
</dbReference>
<dbReference type="InterPro" id="IPR000014">
    <property type="entry name" value="PAS"/>
</dbReference>
<sequence>MLKRHGMFSPAIRSTLSTLTALCSFLAFIALFCWAEYSNWGTQVSRVEVSLEQTAEAVAQHADDVIEMSHLPLASLIAEINDDVGHPDLATKIKALITRQMKASPTLDTLSYIDADGQMIATSSNDPPAGMNYADREYFTFHKTNPLPLPVVGRPIMSRLSKIWVIPITQKVTLEDGSFSGVVVSTIRVNHFINFFRNFDVGSDGTFLLVRGDGILLVRGPAQESTFGMNISSSQLFSLYLKRQTVGAYHYTSPIDATDRVGGFYQSERTGIVVLASAAEREVLLNWVETARPRWIYASVLVAVTLMAALLWQRQTRLRRESEALVAAREAEFRLLAESSSDVISRYDENGLREYVSPSSTVILGIEPERLIGKSVFAGMPEETAVIVKQAAERLKTGSMQEKLVTPYVKPNGEEVWLETALSKLPATRDHPATRVVAITRDVSRQKKMQDELDTLAHTDELTRLANRRFFNIRFEESMQRALDIAAPLSLLMIDADRFKLFNDTYGHAAGDECLRQIAAVIRDCVRRPGDVAARYGGEELSILLADTDAGQAAQVAEAIRSKVEALGLPHVHNAPMSRVTVSIGVASFDPQAAAPMTAQALFAQADEALYSAKSVGRNRVVSAGPQS</sequence>
<dbReference type="InterPro" id="IPR000160">
    <property type="entry name" value="GGDEF_dom"/>
</dbReference>
<protein>
    <recommendedName>
        <fullName evidence="2">diguanylate cyclase</fullName>
        <ecNumber evidence="2">2.7.7.65</ecNumber>
    </recommendedName>
</protein>
<feature type="domain" description="GGDEF" evidence="11">
    <location>
        <begin position="487"/>
        <end position="626"/>
    </location>
</feature>
<comment type="catalytic activity">
    <reaction evidence="7">
        <text>2 GTP = 3',3'-c-di-GMP + 2 diphosphate</text>
        <dbReference type="Rhea" id="RHEA:24898"/>
        <dbReference type="ChEBI" id="CHEBI:33019"/>
        <dbReference type="ChEBI" id="CHEBI:37565"/>
        <dbReference type="ChEBI" id="CHEBI:58805"/>
        <dbReference type="EC" id="2.7.7.65"/>
    </reaction>
</comment>
<evidence type="ECO:0000259" key="10">
    <source>
        <dbReference type="PROSITE" id="PS50113"/>
    </source>
</evidence>
<dbReference type="PROSITE" id="PS50112">
    <property type="entry name" value="PAS"/>
    <property type="match status" value="1"/>
</dbReference>
<dbReference type="PANTHER" id="PTHR45138">
    <property type="entry name" value="REGULATORY COMPONENTS OF SENSORY TRANSDUCTION SYSTEM"/>
    <property type="match status" value="1"/>
</dbReference>
<keyword evidence="3" id="KW-1003">Cell membrane</keyword>
<keyword evidence="4 8" id="KW-0812">Transmembrane</keyword>
<dbReference type="GO" id="GO:0043709">
    <property type="term" value="P:cell adhesion involved in single-species biofilm formation"/>
    <property type="evidence" value="ECO:0007669"/>
    <property type="project" value="TreeGrafter"/>
</dbReference>
<evidence type="ECO:0000256" key="4">
    <source>
        <dbReference type="ARBA" id="ARBA00022692"/>
    </source>
</evidence>
<evidence type="ECO:0000313" key="13">
    <source>
        <dbReference type="Proteomes" id="UP000287687"/>
    </source>
</evidence>
<evidence type="ECO:0000313" key="12">
    <source>
        <dbReference type="EMBL" id="RWX76027.1"/>
    </source>
</evidence>
<comment type="subcellular location">
    <subcellularLocation>
        <location evidence="1">Cell membrane</location>
        <topology evidence="1">Multi-pass membrane protein</topology>
    </subcellularLocation>
</comment>
<dbReference type="InterPro" id="IPR029787">
    <property type="entry name" value="Nucleotide_cyclase"/>
</dbReference>
<proteinExistence type="predicted"/>
<name>A0A444LE95_9HYPH</name>
<evidence type="ECO:0000259" key="11">
    <source>
        <dbReference type="PROSITE" id="PS50887"/>
    </source>
</evidence>
<evidence type="ECO:0000259" key="9">
    <source>
        <dbReference type="PROSITE" id="PS50112"/>
    </source>
</evidence>
<dbReference type="EC" id="2.7.7.65" evidence="2"/>
<reference evidence="12 13" key="1">
    <citation type="submission" date="2019-01" db="EMBL/GenBank/DDBJ databases">
        <title>The draft genome of Rhizobium sp. 24NR.</title>
        <authorList>
            <person name="Liu L."/>
            <person name="Liang L."/>
            <person name="Shi S."/>
            <person name="Xu L."/>
            <person name="Wang X."/>
            <person name="Li L."/>
            <person name="Zhang X."/>
        </authorList>
    </citation>
    <scope>NUCLEOTIDE SEQUENCE [LARGE SCALE GENOMIC DNA]</scope>
    <source>
        <strain evidence="12 13">24NR</strain>
    </source>
</reference>
<dbReference type="Pfam" id="PF00989">
    <property type="entry name" value="PAS"/>
    <property type="match status" value="1"/>
</dbReference>
<dbReference type="PROSITE" id="PS50887">
    <property type="entry name" value="GGDEF"/>
    <property type="match status" value="1"/>
</dbReference>
<accession>A0A444LE95</accession>
<dbReference type="InterPro" id="IPR043128">
    <property type="entry name" value="Rev_trsase/Diguanyl_cyclase"/>
</dbReference>
<dbReference type="CDD" id="cd12914">
    <property type="entry name" value="PDC1_DGC_like"/>
    <property type="match status" value="1"/>
</dbReference>
<keyword evidence="6 8" id="KW-0472">Membrane</keyword>
<dbReference type="CDD" id="cd00130">
    <property type="entry name" value="PAS"/>
    <property type="match status" value="1"/>
</dbReference>
<dbReference type="CDD" id="cd12915">
    <property type="entry name" value="PDC2_DGC_like"/>
    <property type="match status" value="1"/>
</dbReference>
<dbReference type="PANTHER" id="PTHR45138:SF9">
    <property type="entry name" value="DIGUANYLATE CYCLASE DGCM-RELATED"/>
    <property type="match status" value="1"/>
</dbReference>
<feature type="domain" description="PAS" evidence="9">
    <location>
        <begin position="329"/>
        <end position="398"/>
    </location>
</feature>
<evidence type="ECO:0000256" key="7">
    <source>
        <dbReference type="ARBA" id="ARBA00034247"/>
    </source>
</evidence>
<dbReference type="SUPFAM" id="SSF55073">
    <property type="entry name" value="Nucleotide cyclase"/>
    <property type="match status" value="1"/>
</dbReference>
<dbReference type="AlphaFoldDB" id="A0A444LE95"/>
<feature type="transmembrane region" description="Helical" evidence="8">
    <location>
        <begin position="295"/>
        <end position="312"/>
    </location>
</feature>
<evidence type="ECO:0000256" key="2">
    <source>
        <dbReference type="ARBA" id="ARBA00012528"/>
    </source>
</evidence>
<dbReference type="InterPro" id="IPR033479">
    <property type="entry name" value="dCache_1"/>
</dbReference>
<evidence type="ECO:0000256" key="6">
    <source>
        <dbReference type="ARBA" id="ARBA00023136"/>
    </source>
</evidence>